<accession>A0A4Q0P0C9</accession>
<name>A0A4Q0P0C9_9FLAO</name>
<keyword evidence="3" id="KW-1185">Reference proteome</keyword>
<dbReference type="SUPFAM" id="SSF53067">
    <property type="entry name" value="Actin-like ATPase domain"/>
    <property type="match status" value="2"/>
</dbReference>
<dbReference type="OrthoDB" id="871343at2"/>
<keyword evidence="2" id="KW-0808">Transferase</keyword>
<sequence>MILIAESGSTKCDWRIIDKTKSVLHQFQTLGINPMVLGSRELKKVLENEKALANNKEQIEKIYFFGAGCGTPETDEKLKKILQDFFSPDIQIQIKGDLDAAVEAATTQSGIVCILGTGSNCCFFDGTKIIQKNPSLGYMLGDEGSGNAIGKALLKAYFNQLMPVTLQAKFETTFTPQLEEVLIQLYQRPFPNKYLAGFARFAIENRNKPFINLMLNQELKKFIDKQLYAYQEELKKYPTHFIGSIAYYTQDLIIEEFKNRDYQIGTFIKSPIDQLTQSIIQD</sequence>
<dbReference type="GO" id="GO:0016301">
    <property type="term" value="F:kinase activity"/>
    <property type="evidence" value="ECO:0007669"/>
    <property type="project" value="UniProtKB-KW"/>
</dbReference>
<organism evidence="2 3">
    <name type="scientific">Leeuwenhoekiella polynyae</name>
    <dbReference type="NCBI Taxonomy" id="1550906"/>
    <lineage>
        <taxon>Bacteria</taxon>
        <taxon>Pseudomonadati</taxon>
        <taxon>Bacteroidota</taxon>
        <taxon>Flavobacteriia</taxon>
        <taxon>Flavobacteriales</taxon>
        <taxon>Flavobacteriaceae</taxon>
        <taxon>Leeuwenhoekiella</taxon>
    </lineage>
</organism>
<evidence type="ECO:0000313" key="3">
    <source>
        <dbReference type="Proteomes" id="UP000289859"/>
    </source>
</evidence>
<dbReference type="Gene3D" id="3.30.420.40">
    <property type="match status" value="2"/>
</dbReference>
<reference evidence="2 3" key="1">
    <citation type="submission" date="2018-07" db="EMBL/GenBank/DDBJ databases">
        <title>Leeuwenhoekiella genomics.</title>
        <authorList>
            <person name="Tahon G."/>
            <person name="Willems A."/>
        </authorList>
    </citation>
    <scope>NUCLEOTIDE SEQUENCE [LARGE SCALE GENOMIC DNA]</scope>
    <source>
        <strain evidence="2 3">LMG 29608</strain>
    </source>
</reference>
<proteinExistence type="predicted"/>
<feature type="domain" description="ATPase BadF/BadG/BcrA/BcrD type" evidence="1">
    <location>
        <begin position="7"/>
        <end position="207"/>
    </location>
</feature>
<dbReference type="CDD" id="cd24079">
    <property type="entry name" value="ASKHA_NBD_PG1100-like"/>
    <property type="match status" value="1"/>
</dbReference>
<gene>
    <name evidence="2" type="ORF">DSM02_2961</name>
</gene>
<dbReference type="RefSeq" id="WP_128766285.1">
    <property type="nucleotide sequence ID" value="NZ_JBHUOO010000019.1"/>
</dbReference>
<evidence type="ECO:0000259" key="1">
    <source>
        <dbReference type="Pfam" id="PF01869"/>
    </source>
</evidence>
<dbReference type="AlphaFoldDB" id="A0A4Q0P0C9"/>
<dbReference type="Gene3D" id="1.10.720.160">
    <property type="match status" value="1"/>
</dbReference>
<dbReference type="Proteomes" id="UP000289859">
    <property type="component" value="Unassembled WGS sequence"/>
</dbReference>
<dbReference type="EMBL" id="QOVK01000015">
    <property type="protein sequence ID" value="RXG19940.1"/>
    <property type="molecule type" value="Genomic_DNA"/>
</dbReference>
<dbReference type="PANTHER" id="PTHR43190">
    <property type="entry name" value="N-ACETYL-D-GLUCOSAMINE KINASE"/>
    <property type="match status" value="1"/>
</dbReference>
<dbReference type="Pfam" id="PF01869">
    <property type="entry name" value="BcrAD_BadFG"/>
    <property type="match status" value="1"/>
</dbReference>
<dbReference type="InterPro" id="IPR002731">
    <property type="entry name" value="ATPase_BadF"/>
</dbReference>
<comment type="caution">
    <text evidence="2">The sequence shown here is derived from an EMBL/GenBank/DDBJ whole genome shotgun (WGS) entry which is preliminary data.</text>
</comment>
<evidence type="ECO:0000313" key="2">
    <source>
        <dbReference type="EMBL" id="RXG19940.1"/>
    </source>
</evidence>
<dbReference type="InterPro" id="IPR052519">
    <property type="entry name" value="Euk-type_GlcNAc_Kinase"/>
</dbReference>
<protein>
    <submittedName>
        <fullName evidence="2">N-acetylglucosamine kinase-like BadF-type ATPase</fullName>
    </submittedName>
</protein>
<dbReference type="PANTHER" id="PTHR43190:SF3">
    <property type="entry name" value="N-ACETYL-D-GLUCOSAMINE KINASE"/>
    <property type="match status" value="1"/>
</dbReference>
<dbReference type="InterPro" id="IPR043129">
    <property type="entry name" value="ATPase_NBD"/>
</dbReference>
<keyword evidence="2" id="KW-0418">Kinase</keyword>